<dbReference type="KEGG" id="psic:J4E96_00455"/>
<dbReference type="Gene3D" id="1.20.120.530">
    <property type="entry name" value="GntR ligand-binding domain-like"/>
    <property type="match status" value="1"/>
</dbReference>
<proteinExistence type="predicted"/>
<dbReference type="SUPFAM" id="SSF48008">
    <property type="entry name" value="GntR ligand-binding domain-like"/>
    <property type="match status" value="1"/>
</dbReference>
<keyword evidence="2" id="KW-0238">DNA-binding</keyword>
<dbReference type="AlphaFoldDB" id="A0A8A4ZCH5"/>
<dbReference type="Gene3D" id="1.10.10.10">
    <property type="entry name" value="Winged helix-like DNA-binding domain superfamily/Winged helix DNA-binding domain"/>
    <property type="match status" value="1"/>
</dbReference>
<dbReference type="InterPro" id="IPR011711">
    <property type="entry name" value="GntR_C"/>
</dbReference>
<dbReference type="PANTHER" id="PTHR43537:SF44">
    <property type="entry name" value="GNTR FAMILY REGULATORY PROTEIN"/>
    <property type="match status" value="1"/>
</dbReference>
<dbReference type="SMART" id="SM00895">
    <property type="entry name" value="FCD"/>
    <property type="match status" value="1"/>
</dbReference>
<dbReference type="InterPro" id="IPR036390">
    <property type="entry name" value="WH_DNA-bd_sf"/>
</dbReference>
<dbReference type="EMBL" id="CP071868">
    <property type="protein sequence ID" value="QTE29584.1"/>
    <property type="molecule type" value="Genomic_DNA"/>
</dbReference>
<dbReference type="InterPro" id="IPR036388">
    <property type="entry name" value="WH-like_DNA-bd_sf"/>
</dbReference>
<dbReference type="InterPro" id="IPR008920">
    <property type="entry name" value="TF_FadR/GntR_C"/>
</dbReference>
<dbReference type="PROSITE" id="PS50949">
    <property type="entry name" value="HTH_GNTR"/>
    <property type="match status" value="1"/>
</dbReference>
<evidence type="ECO:0000259" key="4">
    <source>
        <dbReference type="PROSITE" id="PS50949"/>
    </source>
</evidence>
<reference evidence="5" key="1">
    <citation type="submission" date="2021-03" db="EMBL/GenBank/DDBJ databases">
        <title>Pengzhenrongella sicca gen. nov., sp. nov., a new member of suborder Micrococcineae isolated from High-Arctic tundra soil.</title>
        <authorList>
            <person name="Peng F."/>
        </authorList>
    </citation>
    <scope>NUCLEOTIDE SEQUENCE</scope>
    <source>
        <strain evidence="5">LRZ-2</strain>
    </source>
</reference>
<dbReference type="GO" id="GO:0003700">
    <property type="term" value="F:DNA-binding transcription factor activity"/>
    <property type="evidence" value="ECO:0007669"/>
    <property type="project" value="InterPro"/>
</dbReference>
<keyword evidence="3" id="KW-0804">Transcription</keyword>
<organism evidence="5 6">
    <name type="scientific">Pengzhenrongella sicca</name>
    <dbReference type="NCBI Taxonomy" id="2819238"/>
    <lineage>
        <taxon>Bacteria</taxon>
        <taxon>Bacillati</taxon>
        <taxon>Actinomycetota</taxon>
        <taxon>Actinomycetes</taxon>
        <taxon>Micrococcales</taxon>
        <taxon>Pengzhenrongella</taxon>
    </lineage>
</organism>
<dbReference type="InterPro" id="IPR000524">
    <property type="entry name" value="Tscrpt_reg_HTH_GntR"/>
</dbReference>
<gene>
    <name evidence="5" type="ORF">J4E96_00455</name>
</gene>
<evidence type="ECO:0000256" key="1">
    <source>
        <dbReference type="ARBA" id="ARBA00023015"/>
    </source>
</evidence>
<keyword evidence="1" id="KW-0805">Transcription regulation</keyword>
<evidence type="ECO:0000256" key="2">
    <source>
        <dbReference type="ARBA" id="ARBA00023125"/>
    </source>
</evidence>
<dbReference type="PANTHER" id="PTHR43537">
    <property type="entry name" value="TRANSCRIPTIONAL REGULATOR, GNTR FAMILY"/>
    <property type="match status" value="1"/>
</dbReference>
<keyword evidence="6" id="KW-1185">Reference proteome</keyword>
<dbReference type="GO" id="GO:0003677">
    <property type="term" value="F:DNA binding"/>
    <property type="evidence" value="ECO:0007669"/>
    <property type="project" value="UniProtKB-KW"/>
</dbReference>
<name>A0A8A4ZCH5_9MICO</name>
<dbReference type="SMART" id="SM00345">
    <property type="entry name" value="HTH_GNTR"/>
    <property type="match status" value="1"/>
</dbReference>
<evidence type="ECO:0000313" key="5">
    <source>
        <dbReference type="EMBL" id="QTE29584.1"/>
    </source>
</evidence>
<dbReference type="SUPFAM" id="SSF46785">
    <property type="entry name" value="Winged helix' DNA-binding domain"/>
    <property type="match status" value="1"/>
</dbReference>
<evidence type="ECO:0000256" key="3">
    <source>
        <dbReference type="ARBA" id="ARBA00023163"/>
    </source>
</evidence>
<dbReference type="Proteomes" id="UP000663937">
    <property type="component" value="Chromosome"/>
</dbReference>
<dbReference type="Pfam" id="PF07729">
    <property type="entry name" value="FCD"/>
    <property type="match status" value="1"/>
</dbReference>
<accession>A0A8A4ZCH5</accession>
<evidence type="ECO:0000313" key="6">
    <source>
        <dbReference type="Proteomes" id="UP000663937"/>
    </source>
</evidence>
<protein>
    <submittedName>
        <fullName evidence="5">FadR family transcriptional regulator</fullName>
    </submittedName>
</protein>
<sequence length="254" mass="26818">MAEALHRSVLDVLGTEITAGIKPAGTVLTLERIQKRFGISRTVARECMRLLEQLQLVQSSRRVGIVVLPSDEWAVLDRRVIRWRLAGPGREAQLRSLVELRAAVEPLAAAQAARYASTVERARLVALAASLRVAADAGADGLDLDIEFHTTLLRASRNEMFAAMTGVVAEVLSGYTPAEPGATESGSTALGSHEGVARAVQLGDSRGAELAMRELLTDLSLAGAALDGQSLDKRALNGHALDGHAALDGQASSV</sequence>
<dbReference type="RefSeq" id="WP_227423875.1">
    <property type="nucleotide sequence ID" value="NZ_CP071868.1"/>
</dbReference>
<feature type="domain" description="HTH gntR-type" evidence="4">
    <location>
        <begin position="3"/>
        <end position="70"/>
    </location>
</feature>
<dbReference type="Pfam" id="PF00392">
    <property type="entry name" value="GntR"/>
    <property type="match status" value="1"/>
</dbReference>